<dbReference type="InterPro" id="IPR011990">
    <property type="entry name" value="TPR-like_helical_dom_sf"/>
</dbReference>
<name>A0A9Q0GQW0_9MAGN</name>
<dbReference type="InterPro" id="IPR046960">
    <property type="entry name" value="PPR_At4g14850-like_plant"/>
</dbReference>
<dbReference type="PANTHER" id="PTHR47926:SF524">
    <property type="entry name" value="(WILD MALAYSIAN BANANA) HYPOTHETICAL PROTEIN"/>
    <property type="match status" value="1"/>
</dbReference>
<keyword evidence="5" id="KW-1185">Reference proteome</keyword>
<dbReference type="PROSITE" id="PS51375">
    <property type="entry name" value="PPR"/>
    <property type="match status" value="4"/>
</dbReference>
<dbReference type="FunFam" id="1.25.40.10:FF:000205">
    <property type="entry name" value="Pentatricopeptide repeat-containing protein, mitochondrial"/>
    <property type="match status" value="1"/>
</dbReference>
<evidence type="ECO:0000313" key="4">
    <source>
        <dbReference type="EMBL" id="KAJ4950993.1"/>
    </source>
</evidence>
<evidence type="ECO:0008006" key="6">
    <source>
        <dbReference type="Google" id="ProtNLM"/>
    </source>
</evidence>
<dbReference type="NCBIfam" id="TIGR00756">
    <property type="entry name" value="PPR"/>
    <property type="match status" value="4"/>
</dbReference>
<dbReference type="FunFam" id="1.25.40.10:FF:000453">
    <property type="entry name" value="Pentatricopeptide repeat-containing protein mitochondrial"/>
    <property type="match status" value="1"/>
</dbReference>
<evidence type="ECO:0000256" key="3">
    <source>
        <dbReference type="PROSITE-ProRule" id="PRU00708"/>
    </source>
</evidence>
<accession>A0A9Q0GQW0</accession>
<dbReference type="AlphaFoldDB" id="A0A9Q0GQW0"/>
<dbReference type="FunFam" id="1.25.40.10:FF:000573">
    <property type="entry name" value="Pentatricopeptide repeat-containing protein mitochondrial"/>
    <property type="match status" value="1"/>
</dbReference>
<reference evidence="4" key="1">
    <citation type="journal article" date="2023" name="Plant J.">
        <title>The genome of the king protea, Protea cynaroides.</title>
        <authorList>
            <person name="Chang J."/>
            <person name="Duong T.A."/>
            <person name="Schoeman C."/>
            <person name="Ma X."/>
            <person name="Roodt D."/>
            <person name="Barker N."/>
            <person name="Li Z."/>
            <person name="Van de Peer Y."/>
            <person name="Mizrachi E."/>
        </authorList>
    </citation>
    <scope>NUCLEOTIDE SEQUENCE</scope>
    <source>
        <tissue evidence="4">Young leaves</tissue>
    </source>
</reference>
<dbReference type="GO" id="GO:0003723">
    <property type="term" value="F:RNA binding"/>
    <property type="evidence" value="ECO:0007669"/>
    <property type="project" value="InterPro"/>
</dbReference>
<comment type="caution">
    <text evidence="4">The sequence shown here is derived from an EMBL/GenBank/DDBJ whole genome shotgun (WGS) entry which is preliminary data.</text>
</comment>
<dbReference type="InterPro" id="IPR046848">
    <property type="entry name" value="E_motif"/>
</dbReference>
<dbReference type="SUPFAM" id="SSF48452">
    <property type="entry name" value="TPR-like"/>
    <property type="match status" value="1"/>
</dbReference>
<dbReference type="Pfam" id="PF01535">
    <property type="entry name" value="PPR"/>
    <property type="match status" value="7"/>
</dbReference>
<sequence>MFTRQRDFKSILTIAKQRSTNLKSHRSYQNAHHLLDRNPRPNTGFINHSMLACFSRNRPLEALKIFREQLRFGFMGTVNEVTVAIALKACRGNAKPGFQIHGFAISSGLNLFLTVSNSLMNIYCKTQQFDQAFVIFENLNDPDIVSWNTILSGFHQCRDAINFALQMHLSGVVFDAVTYTTVLAFCSDIQECLLGSQLHSHIIKSGFGSEIFVGNALITLYARWGHLDEARVMFDEMPNRDLVSWNALLSGYTQGGNCGVEAITVFTMMVKEGMELDHVSFASIVSVCGHERSLDLGRQTHGLIIRTGYGTDVSVCNVLISMYAKCELPEDAKIAFEGMIERNVVSWTTFLSINEKDAVAFFNMMRQDEVYPNDVTFVGLIHAVSTNNLVKEGEMIHGFCIKTGFLSELNVSNSFITMYSKFGCMEESKRVFDEQSYREIISWNALISGYEQNEMCLEAFQTFLLAILESHPNQFTLGSVLSAIGAAKPLSLRHGQRCHSSIIKLGLNRDPIVSGALLDMYAKRGSIEESQRVFTEAPEKSKVAWTAIISAHACHGDYKSVMSLFEEMKREGVSPDSITFLSVLTACSRSGMVETGCRIFESMVQDHSIEPSPEHYSCVVDMLGRSGQLEEAEEFVNQIPTKPGLSVWQSLLGACRIHGNVEMGKRAAEALVEMEPMQSGSYVLISNLYAEKGEWDKVAKIRKGMRERGVKKEVGFSWVDVCDGSMCMHGFSSDDKSHPQAEEICRMAECIGMEMRFLEKRLRV</sequence>
<gene>
    <name evidence="4" type="ORF">NE237_027825</name>
</gene>
<feature type="repeat" description="PPR" evidence="3">
    <location>
        <begin position="241"/>
        <end position="276"/>
    </location>
</feature>
<dbReference type="Pfam" id="PF13041">
    <property type="entry name" value="PPR_2"/>
    <property type="match status" value="1"/>
</dbReference>
<dbReference type="EMBL" id="JAMYWD010000012">
    <property type="protein sequence ID" value="KAJ4950993.1"/>
    <property type="molecule type" value="Genomic_DNA"/>
</dbReference>
<proteinExistence type="inferred from homology"/>
<dbReference type="FunFam" id="1.25.40.10:FF:001392">
    <property type="entry name" value="Pentatricopeptide repeat-containing protein, mitochondrial isoform A"/>
    <property type="match status" value="1"/>
</dbReference>
<keyword evidence="1" id="KW-0677">Repeat</keyword>
<evidence type="ECO:0000256" key="2">
    <source>
        <dbReference type="ARBA" id="ARBA00061659"/>
    </source>
</evidence>
<comment type="similarity">
    <text evidence="2">Belongs to the PPR family. PCMP-E subfamily.</text>
</comment>
<dbReference type="InterPro" id="IPR002885">
    <property type="entry name" value="PPR_rpt"/>
</dbReference>
<dbReference type="Gene3D" id="1.25.40.10">
    <property type="entry name" value="Tetratricopeptide repeat domain"/>
    <property type="match status" value="5"/>
</dbReference>
<feature type="repeat" description="PPR" evidence="3">
    <location>
        <begin position="312"/>
        <end position="346"/>
    </location>
</feature>
<dbReference type="GO" id="GO:0005739">
    <property type="term" value="C:mitochondrion"/>
    <property type="evidence" value="ECO:0007669"/>
    <property type="project" value="UniProtKB-ARBA"/>
</dbReference>
<dbReference type="PANTHER" id="PTHR47926">
    <property type="entry name" value="PENTATRICOPEPTIDE REPEAT-CONTAINING PROTEIN"/>
    <property type="match status" value="1"/>
</dbReference>
<dbReference type="GO" id="GO:0009451">
    <property type="term" value="P:RNA modification"/>
    <property type="evidence" value="ECO:0007669"/>
    <property type="project" value="InterPro"/>
</dbReference>
<organism evidence="4 5">
    <name type="scientific">Protea cynaroides</name>
    <dbReference type="NCBI Taxonomy" id="273540"/>
    <lineage>
        <taxon>Eukaryota</taxon>
        <taxon>Viridiplantae</taxon>
        <taxon>Streptophyta</taxon>
        <taxon>Embryophyta</taxon>
        <taxon>Tracheophyta</taxon>
        <taxon>Spermatophyta</taxon>
        <taxon>Magnoliopsida</taxon>
        <taxon>Proteales</taxon>
        <taxon>Proteaceae</taxon>
        <taxon>Protea</taxon>
    </lineage>
</organism>
<feature type="repeat" description="PPR" evidence="3">
    <location>
        <begin position="576"/>
        <end position="611"/>
    </location>
</feature>
<feature type="repeat" description="PPR" evidence="3">
    <location>
        <begin position="541"/>
        <end position="575"/>
    </location>
</feature>
<protein>
    <recommendedName>
        <fullName evidence="6">Pentatricopeptide repeat-containing protein</fullName>
    </recommendedName>
</protein>
<evidence type="ECO:0000256" key="1">
    <source>
        <dbReference type="ARBA" id="ARBA00022737"/>
    </source>
</evidence>
<dbReference type="Pfam" id="PF20431">
    <property type="entry name" value="E_motif"/>
    <property type="match status" value="1"/>
</dbReference>
<evidence type="ECO:0000313" key="5">
    <source>
        <dbReference type="Proteomes" id="UP001141806"/>
    </source>
</evidence>
<dbReference type="OrthoDB" id="185373at2759"/>
<dbReference type="Proteomes" id="UP001141806">
    <property type="component" value="Unassembled WGS sequence"/>
</dbReference>